<sequence>MSKGEVCEIRIEDAATGELFVCCPVPYGQRSLCVEPVSDSSRYYVLRVEDAVTRRHAFLGMGFDNRSDAFDFNESLVRHEQQVARERAANARSGGSAGPGPSSSGQATGPGPSASAGVGSGLGAGAGAGSGVPTSPPAAGRTAAPVTGDFGGSGGNSGWDSSAAAEVDLLYRHTADLKLAEGQTMRVNVSGLRKTSASGPASGQGSAKGGFLGGAAGGGHGAFSIAPPPAAHALAAPGGSPAAASISPALRPPVLTPPPPGTAPLLVPASAAPVAADPFSPATWGAPQASLLSFDPVPAPPPPAAPPSAAAGSDWATFD</sequence>
<dbReference type="Pfam" id="PF07933">
    <property type="entry name" value="DUF1681"/>
    <property type="match status" value="1"/>
</dbReference>
<keyword evidence="4" id="KW-1185">Reference proteome</keyword>
<accession>A0A835XKB1</accession>
<dbReference type="PANTHER" id="PTHR12847">
    <property type="entry name" value="ATP-BINDING CASSETTE ABC TRANSPORTER-RELATED"/>
    <property type="match status" value="1"/>
</dbReference>
<gene>
    <name evidence="3" type="ORF">HYH03_016262</name>
</gene>
<dbReference type="SUPFAM" id="SSF50729">
    <property type="entry name" value="PH domain-like"/>
    <property type="match status" value="1"/>
</dbReference>
<evidence type="ECO:0000259" key="2">
    <source>
        <dbReference type="Pfam" id="PF07933"/>
    </source>
</evidence>
<dbReference type="GO" id="GO:0030125">
    <property type="term" value="C:clathrin vesicle coat"/>
    <property type="evidence" value="ECO:0007669"/>
    <property type="project" value="TreeGrafter"/>
</dbReference>
<reference evidence="3" key="1">
    <citation type="journal article" date="2020" name="bioRxiv">
        <title>Comparative genomics of Chlamydomonas.</title>
        <authorList>
            <person name="Craig R.J."/>
            <person name="Hasan A.R."/>
            <person name="Ness R.W."/>
            <person name="Keightley P.D."/>
        </authorList>
    </citation>
    <scope>NUCLEOTIDE SEQUENCE</scope>
    <source>
        <strain evidence="3">CCAP 11/70</strain>
    </source>
</reference>
<feature type="compositionally biased region" description="Low complexity" evidence="1">
    <location>
        <begin position="131"/>
        <end position="140"/>
    </location>
</feature>
<dbReference type="GO" id="GO:0006897">
    <property type="term" value="P:endocytosis"/>
    <property type="evidence" value="ECO:0007669"/>
    <property type="project" value="InterPro"/>
</dbReference>
<dbReference type="Proteomes" id="UP000612055">
    <property type="component" value="Unassembled WGS sequence"/>
</dbReference>
<comment type="caution">
    <text evidence="3">The sequence shown here is derived from an EMBL/GenBank/DDBJ whole genome shotgun (WGS) entry which is preliminary data.</text>
</comment>
<evidence type="ECO:0000313" key="4">
    <source>
        <dbReference type="Proteomes" id="UP000612055"/>
    </source>
</evidence>
<proteinExistence type="predicted"/>
<feature type="domain" description="NECAP PHear" evidence="2">
    <location>
        <begin position="2"/>
        <end position="189"/>
    </location>
</feature>
<name>A0A835XKB1_9CHLO</name>
<protein>
    <recommendedName>
        <fullName evidence="2">NECAP PHear domain-containing protein</fullName>
    </recommendedName>
</protein>
<dbReference type="Gene3D" id="2.30.29.30">
    <property type="entry name" value="Pleckstrin-homology domain (PH domain)/Phosphotyrosine-binding domain (PTB)"/>
    <property type="match status" value="1"/>
</dbReference>
<evidence type="ECO:0000313" key="3">
    <source>
        <dbReference type="EMBL" id="KAG2484965.1"/>
    </source>
</evidence>
<dbReference type="EMBL" id="JAEHOE010000138">
    <property type="protein sequence ID" value="KAG2484965.1"/>
    <property type="molecule type" value="Genomic_DNA"/>
</dbReference>
<feature type="compositionally biased region" description="Low complexity" evidence="1">
    <location>
        <begin position="90"/>
        <end position="117"/>
    </location>
</feature>
<dbReference type="InterPro" id="IPR011993">
    <property type="entry name" value="PH-like_dom_sf"/>
</dbReference>
<feature type="region of interest" description="Disordered" evidence="1">
    <location>
        <begin position="276"/>
        <end position="319"/>
    </location>
</feature>
<dbReference type="OrthoDB" id="10265489at2759"/>
<dbReference type="AlphaFoldDB" id="A0A835XKB1"/>
<dbReference type="InterPro" id="IPR012466">
    <property type="entry name" value="NECAP_PHear"/>
</dbReference>
<evidence type="ECO:0000256" key="1">
    <source>
        <dbReference type="SAM" id="MobiDB-lite"/>
    </source>
</evidence>
<organism evidence="3 4">
    <name type="scientific">Edaphochlamys debaryana</name>
    <dbReference type="NCBI Taxonomy" id="47281"/>
    <lineage>
        <taxon>Eukaryota</taxon>
        <taxon>Viridiplantae</taxon>
        <taxon>Chlorophyta</taxon>
        <taxon>core chlorophytes</taxon>
        <taxon>Chlorophyceae</taxon>
        <taxon>CS clade</taxon>
        <taxon>Chlamydomonadales</taxon>
        <taxon>Chlamydomonadales incertae sedis</taxon>
        <taxon>Edaphochlamys</taxon>
    </lineage>
</organism>
<feature type="compositionally biased region" description="Gly residues" evidence="1">
    <location>
        <begin position="118"/>
        <end position="130"/>
    </location>
</feature>
<dbReference type="PANTHER" id="PTHR12847:SF3">
    <property type="entry name" value="EAR-BINDING COAT-ASSOCIATED PROTEIN 2, PUTATIVE, EXPRESSED-RELATED"/>
    <property type="match status" value="1"/>
</dbReference>
<feature type="compositionally biased region" description="Pro residues" evidence="1">
    <location>
        <begin position="297"/>
        <end position="306"/>
    </location>
</feature>
<feature type="region of interest" description="Disordered" evidence="1">
    <location>
        <begin position="81"/>
        <end position="157"/>
    </location>
</feature>